<gene>
    <name evidence="2" type="ORF">FB45DRAFT_1038168</name>
</gene>
<sequence length="65" mass="6726">MLSLIHLAFLAFAFFSVSTPSNHPEVLAKLRAACGGGVCAKLAGAAVTPLLAKQGECTLLLDDVR</sequence>
<dbReference type="AlphaFoldDB" id="A0AAD7B4T7"/>
<evidence type="ECO:0000313" key="3">
    <source>
        <dbReference type="Proteomes" id="UP001221142"/>
    </source>
</evidence>
<keyword evidence="3" id="KW-1185">Reference proteome</keyword>
<comment type="caution">
    <text evidence="2">The sequence shown here is derived from an EMBL/GenBank/DDBJ whole genome shotgun (WGS) entry which is preliminary data.</text>
</comment>
<keyword evidence="1" id="KW-0732">Signal</keyword>
<proteinExistence type="predicted"/>
<feature type="signal peptide" evidence="1">
    <location>
        <begin position="1"/>
        <end position="20"/>
    </location>
</feature>
<evidence type="ECO:0000256" key="1">
    <source>
        <dbReference type="SAM" id="SignalP"/>
    </source>
</evidence>
<protein>
    <recommendedName>
        <fullName evidence="4">Secreted protein</fullName>
    </recommendedName>
</protein>
<evidence type="ECO:0008006" key="4">
    <source>
        <dbReference type="Google" id="ProtNLM"/>
    </source>
</evidence>
<name>A0AAD7B4T7_9AGAR</name>
<evidence type="ECO:0000313" key="2">
    <source>
        <dbReference type="EMBL" id="KAJ7610120.1"/>
    </source>
</evidence>
<feature type="chain" id="PRO_5041915757" description="Secreted protein" evidence="1">
    <location>
        <begin position="21"/>
        <end position="65"/>
    </location>
</feature>
<accession>A0AAD7B4T7</accession>
<dbReference type="Proteomes" id="UP001221142">
    <property type="component" value="Unassembled WGS sequence"/>
</dbReference>
<reference evidence="2" key="1">
    <citation type="submission" date="2023-03" db="EMBL/GenBank/DDBJ databases">
        <title>Massive genome expansion in bonnet fungi (Mycena s.s.) driven by repeated elements and novel gene families across ecological guilds.</title>
        <authorList>
            <consortium name="Lawrence Berkeley National Laboratory"/>
            <person name="Harder C.B."/>
            <person name="Miyauchi S."/>
            <person name="Viragh M."/>
            <person name="Kuo A."/>
            <person name="Thoen E."/>
            <person name="Andreopoulos B."/>
            <person name="Lu D."/>
            <person name="Skrede I."/>
            <person name="Drula E."/>
            <person name="Henrissat B."/>
            <person name="Morin E."/>
            <person name="Kohler A."/>
            <person name="Barry K."/>
            <person name="LaButti K."/>
            <person name="Morin E."/>
            <person name="Salamov A."/>
            <person name="Lipzen A."/>
            <person name="Mereny Z."/>
            <person name="Hegedus B."/>
            <person name="Baldrian P."/>
            <person name="Stursova M."/>
            <person name="Weitz H."/>
            <person name="Taylor A."/>
            <person name="Grigoriev I.V."/>
            <person name="Nagy L.G."/>
            <person name="Martin F."/>
            <person name="Kauserud H."/>
        </authorList>
    </citation>
    <scope>NUCLEOTIDE SEQUENCE</scope>
    <source>
        <strain evidence="2">9284</strain>
    </source>
</reference>
<dbReference type="EMBL" id="JARKIF010000036">
    <property type="protein sequence ID" value="KAJ7610120.1"/>
    <property type="molecule type" value="Genomic_DNA"/>
</dbReference>
<organism evidence="2 3">
    <name type="scientific">Roridomyces roridus</name>
    <dbReference type="NCBI Taxonomy" id="1738132"/>
    <lineage>
        <taxon>Eukaryota</taxon>
        <taxon>Fungi</taxon>
        <taxon>Dikarya</taxon>
        <taxon>Basidiomycota</taxon>
        <taxon>Agaricomycotina</taxon>
        <taxon>Agaricomycetes</taxon>
        <taxon>Agaricomycetidae</taxon>
        <taxon>Agaricales</taxon>
        <taxon>Marasmiineae</taxon>
        <taxon>Mycenaceae</taxon>
        <taxon>Roridomyces</taxon>
    </lineage>
</organism>